<reference evidence="1" key="1">
    <citation type="submission" date="2019-12" db="EMBL/GenBank/DDBJ databases">
        <title>Genome sequencing and annotation of Brassica cretica.</title>
        <authorList>
            <person name="Studholme D.J."/>
            <person name="Sarris P.F."/>
        </authorList>
    </citation>
    <scope>NUCLEOTIDE SEQUENCE</scope>
    <source>
        <strain evidence="1">PFS-102/07</strain>
        <tissue evidence="1">Leaf</tissue>
    </source>
</reference>
<dbReference type="AlphaFoldDB" id="A0A8S9GN68"/>
<comment type="caution">
    <text evidence="1">The sequence shown here is derived from an EMBL/GenBank/DDBJ whole genome shotgun (WGS) entry which is preliminary data.</text>
</comment>
<name>A0A8S9GN68_BRACR</name>
<accession>A0A8S9GN68</accession>
<organism evidence="1">
    <name type="scientific">Brassica cretica</name>
    <name type="common">Mustard</name>
    <dbReference type="NCBI Taxonomy" id="69181"/>
    <lineage>
        <taxon>Eukaryota</taxon>
        <taxon>Viridiplantae</taxon>
        <taxon>Streptophyta</taxon>
        <taxon>Embryophyta</taxon>
        <taxon>Tracheophyta</taxon>
        <taxon>Spermatophyta</taxon>
        <taxon>Magnoliopsida</taxon>
        <taxon>eudicotyledons</taxon>
        <taxon>Gunneridae</taxon>
        <taxon>Pentapetalae</taxon>
        <taxon>rosids</taxon>
        <taxon>malvids</taxon>
        <taxon>Brassicales</taxon>
        <taxon>Brassicaceae</taxon>
        <taxon>Brassiceae</taxon>
        <taxon>Brassica</taxon>
    </lineage>
</organism>
<proteinExistence type="predicted"/>
<protein>
    <submittedName>
        <fullName evidence="1">Uncharacterized protein</fullName>
    </submittedName>
</protein>
<sequence length="202" mass="22249">MPPRRGAKCTRTVRFRADAREVVDEQGAAGNVQAEGVQPVAPQFDQAALMQMVQQEATQAAQAAIQQVTQEAARVAAQEAARVAAQEVARQLAAGQQIPPQQIPLQQIPLQVPVQGVPGQQLPQGLQQPPPPPPLPVYRVYDERFYRLTSQMRNMDMEHFGGTVDATVAHDWKLSSTESYNGFIGSLLHLWPAWPFLQELPD</sequence>
<dbReference type="EMBL" id="QGKY02001925">
    <property type="protein sequence ID" value="KAF2546979.1"/>
    <property type="molecule type" value="Genomic_DNA"/>
</dbReference>
<evidence type="ECO:0000313" key="1">
    <source>
        <dbReference type="EMBL" id="KAF2546979.1"/>
    </source>
</evidence>
<gene>
    <name evidence="1" type="ORF">F2Q70_00023409</name>
</gene>